<dbReference type="AlphaFoldDB" id="A0AAW2HKW0"/>
<evidence type="ECO:0000256" key="5">
    <source>
        <dbReference type="ARBA" id="ARBA00023136"/>
    </source>
</evidence>
<feature type="transmembrane region" description="Helical" evidence="7">
    <location>
        <begin position="63"/>
        <end position="89"/>
    </location>
</feature>
<reference evidence="9" key="1">
    <citation type="journal article" date="2024" name="Gigascience">
        <title>Chromosome-level genome of the poultry shaft louse Menopon gallinae provides insight into the host-switching and adaptive evolution of parasitic lice.</title>
        <authorList>
            <person name="Xu Y."/>
            <person name="Ma L."/>
            <person name="Liu S."/>
            <person name="Liang Y."/>
            <person name="Liu Q."/>
            <person name="He Z."/>
            <person name="Tian L."/>
            <person name="Duan Y."/>
            <person name="Cai W."/>
            <person name="Li H."/>
            <person name="Song F."/>
        </authorList>
    </citation>
    <scope>NUCLEOTIDE SEQUENCE</scope>
    <source>
        <strain evidence="9">Cailab_2023a</strain>
    </source>
</reference>
<evidence type="ECO:0000256" key="7">
    <source>
        <dbReference type="SAM" id="Phobius"/>
    </source>
</evidence>
<organism evidence="9">
    <name type="scientific">Menopon gallinae</name>
    <name type="common">poultry shaft louse</name>
    <dbReference type="NCBI Taxonomy" id="328185"/>
    <lineage>
        <taxon>Eukaryota</taxon>
        <taxon>Metazoa</taxon>
        <taxon>Ecdysozoa</taxon>
        <taxon>Arthropoda</taxon>
        <taxon>Hexapoda</taxon>
        <taxon>Insecta</taxon>
        <taxon>Pterygota</taxon>
        <taxon>Neoptera</taxon>
        <taxon>Paraneoptera</taxon>
        <taxon>Psocodea</taxon>
        <taxon>Troctomorpha</taxon>
        <taxon>Phthiraptera</taxon>
        <taxon>Amblycera</taxon>
        <taxon>Menoponidae</taxon>
        <taxon>Menopon</taxon>
    </lineage>
</organism>
<comment type="subcellular location">
    <subcellularLocation>
        <location evidence="1">Cell membrane</location>
        <topology evidence="1">Multi-pass membrane protein</topology>
    </subcellularLocation>
</comment>
<dbReference type="PROSITE" id="PS50262">
    <property type="entry name" value="G_PROTEIN_RECEP_F1_2"/>
    <property type="match status" value="1"/>
</dbReference>
<gene>
    <name evidence="9" type="ORF">PYX00_007684</name>
</gene>
<proteinExistence type="predicted"/>
<dbReference type="EMBL" id="JARGDH010000004">
    <property type="protein sequence ID" value="KAL0270202.1"/>
    <property type="molecule type" value="Genomic_DNA"/>
</dbReference>
<evidence type="ECO:0000313" key="9">
    <source>
        <dbReference type="EMBL" id="KAL0270202.1"/>
    </source>
</evidence>
<dbReference type="Gene3D" id="1.20.1070.10">
    <property type="entry name" value="Rhodopsin 7-helix transmembrane proteins"/>
    <property type="match status" value="1"/>
</dbReference>
<feature type="transmembrane region" description="Helical" evidence="7">
    <location>
        <begin position="30"/>
        <end position="51"/>
    </location>
</feature>
<keyword evidence="3 7" id="KW-0812">Transmembrane</keyword>
<feature type="transmembrane region" description="Helical" evidence="7">
    <location>
        <begin position="157"/>
        <end position="178"/>
    </location>
</feature>
<keyword evidence="6" id="KW-0675">Receptor</keyword>
<comment type="caution">
    <text evidence="9">The sequence shown here is derived from an EMBL/GenBank/DDBJ whole genome shotgun (WGS) entry which is preliminary data.</text>
</comment>
<keyword evidence="5 7" id="KW-0472">Membrane</keyword>
<keyword evidence="4 7" id="KW-1133">Transmembrane helix</keyword>
<dbReference type="InterPro" id="IPR017452">
    <property type="entry name" value="GPCR_Rhodpsn_7TM"/>
</dbReference>
<feature type="domain" description="G-protein coupled receptors family 1 profile" evidence="8">
    <location>
        <begin position="42"/>
        <end position="326"/>
    </location>
</feature>
<evidence type="ECO:0000256" key="6">
    <source>
        <dbReference type="ARBA" id="ARBA00023170"/>
    </source>
</evidence>
<accession>A0AAW2HKW0</accession>
<keyword evidence="2" id="KW-1003">Cell membrane</keyword>
<dbReference type="GO" id="GO:0005886">
    <property type="term" value="C:plasma membrane"/>
    <property type="evidence" value="ECO:0007669"/>
    <property type="project" value="UniProtKB-SubCell"/>
</dbReference>
<evidence type="ECO:0000256" key="2">
    <source>
        <dbReference type="ARBA" id="ARBA00022475"/>
    </source>
</evidence>
<evidence type="ECO:0000256" key="4">
    <source>
        <dbReference type="ARBA" id="ARBA00022989"/>
    </source>
</evidence>
<protein>
    <recommendedName>
        <fullName evidence="8">G-protein coupled receptors family 1 profile domain-containing protein</fullName>
    </recommendedName>
</protein>
<evidence type="ECO:0000256" key="3">
    <source>
        <dbReference type="ARBA" id="ARBA00022692"/>
    </source>
</evidence>
<evidence type="ECO:0000256" key="1">
    <source>
        <dbReference type="ARBA" id="ARBA00004651"/>
    </source>
</evidence>
<evidence type="ECO:0000259" key="8">
    <source>
        <dbReference type="PROSITE" id="PS50262"/>
    </source>
</evidence>
<dbReference type="PANTHER" id="PTHR24241">
    <property type="entry name" value="NEUROPEPTIDE RECEPTOR-RELATED G-PROTEIN COUPLED RECEPTOR"/>
    <property type="match status" value="1"/>
</dbReference>
<name>A0AAW2HKW0_9NEOP</name>
<sequence>MTEAKLFSPAGNYSIFFLQESEQSPNLACAALLILLVLTLTLNSLVFLSVVFSPLRSNLYNAFLALVAAVSLLDGVFNVTSAIVFHASWMDLPAHYGENATRKWCRANAAAVQITGMVQSFVYAAMTYDRLNILPSRNEEIPDSIRRKEKVQRKLKWMTALSVLIGILLAVPVCLGAFRTTLYEQRMSCGPAYAAAQPTTVFLAVVTVTTFVATWLFTIRTSFVIVRKVLNERRRLADLDLVARQRGATSSNAELWSQFSPAEGLPLYVLTGLLVSAFMLSVVPNVIAGQVTQFYGSYDSQDFYFPNVTLPADLRLIQTDIFDSIFAWTRHGYNALSPGLILFMSDEIRKQCRLTFCCCFGKDDIPRTLRSVSAFVRDLKRQKTSKEIADHRTPVLFATSEGLHLRTVDGYDADGEPRFVITFCDLVAGDPKK</sequence>
<feature type="transmembrane region" description="Helical" evidence="7">
    <location>
        <begin position="201"/>
        <end position="226"/>
    </location>
</feature>
<feature type="transmembrane region" description="Helical" evidence="7">
    <location>
        <begin position="265"/>
        <end position="287"/>
    </location>
</feature>
<dbReference type="SUPFAM" id="SSF81321">
    <property type="entry name" value="Family A G protein-coupled receptor-like"/>
    <property type="match status" value="1"/>
</dbReference>